<evidence type="ECO:0000313" key="2">
    <source>
        <dbReference type="EMBL" id="ANN81986.1"/>
    </source>
</evidence>
<evidence type="ECO:0000256" key="1">
    <source>
        <dbReference type="SAM" id="SignalP"/>
    </source>
</evidence>
<keyword evidence="1" id="KW-0732">Signal</keyword>
<reference evidence="2" key="1">
    <citation type="submission" date="2016-06" db="EMBL/GenBank/DDBJ databases">
        <title>Transcriptomics and bioinformatics analysis of type-IV antifreeze protein of Gadus macrocephalus agrees with an apolipoprotein-like function.</title>
        <authorList>
            <person name="lv H."/>
            <person name="Mao M."/>
            <person name="Jiang J."/>
            <person name="Jiang Z."/>
        </authorList>
    </citation>
    <scope>NUCLEOTIDE SEQUENCE</scope>
</reference>
<dbReference type="Gene3D" id="1.20.120.20">
    <property type="entry name" value="Apolipoprotein"/>
    <property type="match status" value="1"/>
</dbReference>
<gene>
    <name evidence="2" type="primary">AFP4</name>
</gene>
<feature type="chain" id="PRO_5008259166" evidence="1">
    <location>
        <begin position="21"/>
        <end position="125"/>
    </location>
</feature>
<accession>A0A193GPT3</accession>
<sequence>MKYTLIAAIVVLALAQGTLAVEQSPELEKMAQFFEGMKTELMATVQKVSETLQSQTILEDGRTQLEPIMTQIQEHLAPLATSVQEKVTPLAEDMQQKLKPYVDEFQSELESVLRKLLDQAKAIAQ</sequence>
<name>A0A193GPT3_9TELE</name>
<organism evidence="2">
    <name type="scientific">Gadus macrocephalus</name>
    <name type="common">Pacific cod</name>
    <dbReference type="NCBI Taxonomy" id="80720"/>
    <lineage>
        <taxon>Eukaryota</taxon>
        <taxon>Metazoa</taxon>
        <taxon>Chordata</taxon>
        <taxon>Craniata</taxon>
        <taxon>Vertebrata</taxon>
        <taxon>Euteleostomi</taxon>
        <taxon>Actinopterygii</taxon>
        <taxon>Neopterygii</taxon>
        <taxon>Teleostei</taxon>
        <taxon>Neoteleostei</taxon>
        <taxon>Acanthomorphata</taxon>
        <taxon>Zeiogadaria</taxon>
        <taxon>Gadariae</taxon>
        <taxon>Gadiformes</taxon>
        <taxon>Gadoidei</taxon>
        <taxon>Gadidae</taxon>
        <taxon>Gadus</taxon>
    </lineage>
</organism>
<proteinExistence type="evidence at transcript level"/>
<dbReference type="SUPFAM" id="SSF58113">
    <property type="entry name" value="Apolipoprotein A-I"/>
    <property type="match status" value="1"/>
</dbReference>
<dbReference type="EMBL" id="KX430014">
    <property type="protein sequence ID" value="ANN81986.1"/>
    <property type="molecule type" value="mRNA"/>
</dbReference>
<feature type="signal peptide" evidence="1">
    <location>
        <begin position="1"/>
        <end position="20"/>
    </location>
</feature>
<dbReference type="AlphaFoldDB" id="A0A193GPT3"/>
<protein>
    <submittedName>
        <fullName evidence="2">Type-4 antifreeze protein</fullName>
    </submittedName>
</protein>